<dbReference type="InterPro" id="IPR036465">
    <property type="entry name" value="vWFA_dom_sf"/>
</dbReference>
<comment type="caution">
    <text evidence="4">Lacks conserved residue(s) required for the propagation of feature annotation.</text>
</comment>
<proteinExistence type="predicted"/>
<dbReference type="Proteomes" id="UP000027222">
    <property type="component" value="Unassembled WGS sequence"/>
</dbReference>
<dbReference type="Gene3D" id="3.40.1090.10">
    <property type="entry name" value="Cytosolic phospholipase A2 catalytic domain"/>
    <property type="match status" value="1"/>
</dbReference>
<dbReference type="Gene3D" id="3.40.50.410">
    <property type="entry name" value="von Willebrand factor, type A domain"/>
    <property type="match status" value="1"/>
</dbReference>
<evidence type="ECO:0000256" key="4">
    <source>
        <dbReference type="PROSITE-ProRule" id="PRU01161"/>
    </source>
</evidence>
<dbReference type="GO" id="GO:0016020">
    <property type="term" value="C:membrane"/>
    <property type="evidence" value="ECO:0007669"/>
    <property type="project" value="TreeGrafter"/>
</dbReference>
<protein>
    <recommendedName>
        <fullName evidence="5">PNPLA domain-containing protein</fullName>
    </recommendedName>
</protein>
<name>A0A067SGE3_GALM3</name>
<keyword evidence="2 4" id="KW-0442">Lipid degradation</keyword>
<dbReference type="PANTHER" id="PTHR24185:SF1">
    <property type="entry name" value="CALCIUM-INDEPENDENT PHOSPHOLIPASE A2-GAMMA"/>
    <property type="match status" value="1"/>
</dbReference>
<gene>
    <name evidence="6" type="ORF">GALMADRAFT_214741</name>
</gene>
<feature type="active site" description="Nucleophile" evidence="4">
    <location>
        <position position="65"/>
    </location>
</feature>
<sequence>MPYLVAFIERSRSIADRKRILVIDGYGFRGLGSLHIIDRIVRSASIRAKKPLRPCDIFDFICGTSSGALIAILLGRLGLDCNTAIAEYKRLGKALFGEDEFHFWKTILTDKQVDSSSYDAALSTLIMKHSGSADALMSISRDTIATHTNTSVTVTSAAPEFSNRTHCIRSYDSPKGVKISPPSHKWLIREAARAASATALYISPLLIDNKYGFRDSAFSGFNNPIKLAQRELKFLWPNERDILTISLGTDTSSLVPEHVGKDWADWSITDGYCAKFVDAILAKLTGTAGDSQRPAATHIVKQVVSAAAETKGAHLEASSTLPKGSYHRIDPPLGLEKISFAHFFYEQEVEDAVARWADGVDGKGIIAAISGLVVEETKEIKVEDLRKLDPPPPPAVDDSGSMKGALWKEARDALSGIAEHALEYNAREIDMVFINSDRICSGVQGKDFILQVFDEVSPSGYTPTGAVLKKHLSDQLGKLNAAISSPEYAQIRPLDIIVLTDGCPNDKPEDSIADAVNEVKERKHHPNCIGIQFVQIGNDPKAERALQALSYSEEVGMVDTVLYDGALTPEKLERILLGGLHPNLRTLLQATRSTVVT</sequence>
<dbReference type="GO" id="GO:0046486">
    <property type="term" value="P:glycerolipid metabolic process"/>
    <property type="evidence" value="ECO:0007669"/>
    <property type="project" value="UniProtKB-ARBA"/>
</dbReference>
<evidence type="ECO:0000313" key="7">
    <source>
        <dbReference type="Proteomes" id="UP000027222"/>
    </source>
</evidence>
<feature type="domain" description="PNPLA" evidence="5">
    <location>
        <begin position="21"/>
        <end position="229"/>
    </location>
</feature>
<evidence type="ECO:0000313" key="6">
    <source>
        <dbReference type="EMBL" id="KDR69936.1"/>
    </source>
</evidence>
<dbReference type="AlphaFoldDB" id="A0A067SGE3"/>
<keyword evidence="7" id="KW-1185">Reference proteome</keyword>
<dbReference type="EMBL" id="KL142399">
    <property type="protein sequence ID" value="KDR69936.1"/>
    <property type="molecule type" value="Genomic_DNA"/>
</dbReference>
<dbReference type="PANTHER" id="PTHR24185">
    <property type="entry name" value="CALCIUM-INDEPENDENT PHOSPHOLIPASE A2-GAMMA"/>
    <property type="match status" value="1"/>
</dbReference>
<evidence type="ECO:0000256" key="2">
    <source>
        <dbReference type="ARBA" id="ARBA00022963"/>
    </source>
</evidence>
<dbReference type="GO" id="GO:0019369">
    <property type="term" value="P:arachidonate metabolic process"/>
    <property type="evidence" value="ECO:0007669"/>
    <property type="project" value="TreeGrafter"/>
</dbReference>
<dbReference type="SUPFAM" id="SSF52151">
    <property type="entry name" value="FabD/lysophospholipase-like"/>
    <property type="match status" value="1"/>
</dbReference>
<dbReference type="InterPro" id="IPR002641">
    <property type="entry name" value="PNPLA_dom"/>
</dbReference>
<dbReference type="Pfam" id="PF01734">
    <property type="entry name" value="Patatin"/>
    <property type="match status" value="1"/>
</dbReference>
<dbReference type="STRING" id="685588.A0A067SGE3"/>
<evidence type="ECO:0000256" key="1">
    <source>
        <dbReference type="ARBA" id="ARBA00022801"/>
    </source>
</evidence>
<dbReference type="HOGENOM" id="CLU_430179_0_0_1"/>
<evidence type="ECO:0000259" key="5">
    <source>
        <dbReference type="PROSITE" id="PS51635"/>
    </source>
</evidence>
<dbReference type="GO" id="GO:0016042">
    <property type="term" value="P:lipid catabolic process"/>
    <property type="evidence" value="ECO:0007669"/>
    <property type="project" value="UniProtKB-UniRule"/>
</dbReference>
<dbReference type="OrthoDB" id="630895at2759"/>
<dbReference type="GO" id="GO:0047499">
    <property type="term" value="F:calcium-independent phospholipase A2 activity"/>
    <property type="evidence" value="ECO:0007669"/>
    <property type="project" value="TreeGrafter"/>
</dbReference>
<keyword evidence="3 4" id="KW-0443">Lipid metabolism</keyword>
<dbReference type="SUPFAM" id="SSF53300">
    <property type="entry name" value="vWA-like"/>
    <property type="match status" value="1"/>
</dbReference>
<dbReference type="PROSITE" id="PS51635">
    <property type="entry name" value="PNPLA"/>
    <property type="match status" value="1"/>
</dbReference>
<evidence type="ECO:0000256" key="3">
    <source>
        <dbReference type="ARBA" id="ARBA00023098"/>
    </source>
</evidence>
<keyword evidence="1 4" id="KW-0378">Hydrolase</keyword>
<accession>A0A067SGE3</accession>
<feature type="short sequence motif" description="GXSXG" evidence="4">
    <location>
        <begin position="63"/>
        <end position="67"/>
    </location>
</feature>
<reference evidence="7" key="1">
    <citation type="journal article" date="2014" name="Proc. Natl. Acad. Sci. U.S.A.">
        <title>Extensive sampling of basidiomycete genomes demonstrates inadequacy of the white-rot/brown-rot paradigm for wood decay fungi.</title>
        <authorList>
            <person name="Riley R."/>
            <person name="Salamov A.A."/>
            <person name="Brown D.W."/>
            <person name="Nagy L.G."/>
            <person name="Floudas D."/>
            <person name="Held B.W."/>
            <person name="Levasseur A."/>
            <person name="Lombard V."/>
            <person name="Morin E."/>
            <person name="Otillar R."/>
            <person name="Lindquist E.A."/>
            <person name="Sun H."/>
            <person name="LaButti K.M."/>
            <person name="Schmutz J."/>
            <person name="Jabbour D."/>
            <person name="Luo H."/>
            <person name="Baker S.E."/>
            <person name="Pisabarro A.G."/>
            <person name="Walton J.D."/>
            <person name="Blanchette R.A."/>
            <person name="Henrissat B."/>
            <person name="Martin F."/>
            <person name="Cullen D."/>
            <person name="Hibbett D.S."/>
            <person name="Grigoriev I.V."/>
        </authorList>
    </citation>
    <scope>NUCLEOTIDE SEQUENCE [LARGE SCALE GENOMIC DNA]</scope>
    <source>
        <strain evidence="7">CBS 339.88</strain>
    </source>
</reference>
<organism evidence="6 7">
    <name type="scientific">Galerina marginata (strain CBS 339.88)</name>
    <dbReference type="NCBI Taxonomy" id="685588"/>
    <lineage>
        <taxon>Eukaryota</taxon>
        <taxon>Fungi</taxon>
        <taxon>Dikarya</taxon>
        <taxon>Basidiomycota</taxon>
        <taxon>Agaricomycotina</taxon>
        <taxon>Agaricomycetes</taxon>
        <taxon>Agaricomycetidae</taxon>
        <taxon>Agaricales</taxon>
        <taxon>Agaricineae</taxon>
        <taxon>Strophariaceae</taxon>
        <taxon>Galerina</taxon>
    </lineage>
</organism>
<feature type="active site" description="Proton acceptor" evidence="4">
    <location>
        <position position="215"/>
    </location>
</feature>
<dbReference type="InterPro" id="IPR016035">
    <property type="entry name" value="Acyl_Trfase/lysoPLipase"/>
</dbReference>
<feature type="short sequence motif" description="GXGXXG" evidence="4">
    <location>
        <begin position="25"/>
        <end position="30"/>
    </location>
</feature>